<dbReference type="eggNOG" id="COG1715">
    <property type="taxonomic scope" value="Bacteria"/>
</dbReference>
<dbReference type="GO" id="GO:0006265">
    <property type="term" value="P:DNA topological change"/>
    <property type="evidence" value="ECO:0007669"/>
    <property type="project" value="InterPro"/>
</dbReference>
<keyword evidence="4" id="KW-0255">Endonuclease</keyword>
<feature type="domain" description="DNA topoisomerase type IA zn finger" evidence="2">
    <location>
        <begin position="225"/>
        <end position="262"/>
    </location>
</feature>
<evidence type="ECO:0000259" key="2">
    <source>
        <dbReference type="Pfam" id="PF01396"/>
    </source>
</evidence>
<gene>
    <name evidence="4" type="ordered locus">Metme_4214</name>
</gene>
<sequence>MLGFMITTAFFGFIVYIIFRLYEDSKNRDYSIKKRVIERQYYKEKPINPWEIKTKYPQEIKQNNPWNISDRNRWKKPENVIGERWTVDFLKCLEWKRYEDICMEYLRIKNCNAFVTCTGADGGIDIKVKDSKGTTFVIGQCKSWKRQIGVNLIRELYGVMAAEKAKHGVFLTTSTYSVEAQIFAKDKHLMLIDAEELVRLINNLNENERRRIDKIATAGDYTTPTCVQCNEKMVKRVAKSGANKGGEFWGCINYPKCRITMKVR</sequence>
<dbReference type="AlphaFoldDB" id="G0A222"/>
<keyword evidence="5" id="KW-1185">Reference proteome</keyword>
<protein>
    <submittedName>
        <fullName evidence="4">Restriction endonuclease</fullName>
    </submittedName>
</protein>
<evidence type="ECO:0000259" key="3">
    <source>
        <dbReference type="Pfam" id="PF04471"/>
    </source>
</evidence>
<dbReference type="GO" id="GO:0003916">
    <property type="term" value="F:DNA topoisomerase activity"/>
    <property type="evidence" value="ECO:0007669"/>
    <property type="project" value="InterPro"/>
</dbReference>
<evidence type="ECO:0000256" key="1">
    <source>
        <dbReference type="SAM" id="Phobius"/>
    </source>
</evidence>
<dbReference type="Gene3D" id="3.30.65.10">
    <property type="entry name" value="Bacterial Topoisomerase I, domain 1"/>
    <property type="match status" value="1"/>
</dbReference>
<dbReference type="GO" id="GO:0003677">
    <property type="term" value="F:DNA binding"/>
    <property type="evidence" value="ECO:0007669"/>
    <property type="project" value="InterPro"/>
</dbReference>
<dbReference type="EMBL" id="CP002738">
    <property type="protein sequence ID" value="AEG02565.1"/>
    <property type="molecule type" value="Genomic_DNA"/>
</dbReference>
<dbReference type="KEGG" id="mmt:Metme_4214"/>
<dbReference type="InterPro" id="IPR011335">
    <property type="entry name" value="Restrct_endonuc-II-like"/>
</dbReference>
<feature type="transmembrane region" description="Helical" evidence="1">
    <location>
        <begin position="6"/>
        <end position="22"/>
    </location>
</feature>
<dbReference type="InterPro" id="IPR011856">
    <property type="entry name" value="tRNA_endonuc-like_dom_sf"/>
</dbReference>
<dbReference type="Pfam" id="PF01396">
    <property type="entry name" value="Zn_ribbon_Top1"/>
    <property type="match status" value="1"/>
</dbReference>
<keyword evidence="1" id="KW-0812">Transmembrane</keyword>
<dbReference type="STRING" id="857087.Metme_4214"/>
<reference evidence="4 5" key="1">
    <citation type="journal article" date="2011" name="J. Bacteriol.">
        <title>Complete Genome Sequence of the Aerobic Marine Methanotroph Methylomonas methanica MC09.</title>
        <authorList>
            <person name="Boden R."/>
            <person name="Cunliffe M."/>
            <person name="Scanlan J."/>
            <person name="Moussard H."/>
            <person name="Kits K.D."/>
            <person name="Klotz M.G."/>
            <person name="Jetten M.S."/>
            <person name="Vuilleumier S."/>
            <person name="Han J."/>
            <person name="Peters L."/>
            <person name="Mikhailova N."/>
            <person name="Teshima H."/>
            <person name="Tapia R."/>
            <person name="Kyrpides N."/>
            <person name="Ivanova N."/>
            <person name="Pagani I."/>
            <person name="Cheng J.F."/>
            <person name="Goodwin L."/>
            <person name="Han C."/>
            <person name="Hauser L."/>
            <person name="Land M.L."/>
            <person name="Lapidus A."/>
            <person name="Lucas S."/>
            <person name="Pitluck S."/>
            <person name="Woyke T."/>
            <person name="Stein L."/>
            <person name="Murrell J.C."/>
        </authorList>
    </citation>
    <scope>NUCLEOTIDE SEQUENCE [LARGE SCALE GENOMIC DNA]</scope>
    <source>
        <strain evidence="4 5">MC09</strain>
    </source>
</reference>
<dbReference type="GO" id="GO:0005694">
    <property type="term" value="C:chromosome"/>
    <property type="evidence" value="ECO:0007669"/>
    <property type="project" value="InterPro"/>
</dbReference>
<organism evidence="4 5">
    <name type="scientific">Methylomonas methanica (strain DSM 25384 / MC09)</name>
    <dbReference type="NCBI Taxonomy" id="857087"/>
    <lineage>
        <taxon>Bacteria</taxon>
        <taxon>Pseudomonadati</taxon>
        <taxon>Pseudomonadota</taxon>
        <taxon>Gammaproteobacteria</taxon>
        <taxon>Methylococcales</taxon>
        <taxon>Methylococcaceae</taxon>
        <taxon>Methylomonas</taxon>
    </lineage>
</organism>
<evidence type="ECO:0000313" key="5">
    <source>
        <dbReference type="Proteomes" id="UP000008888"/>
    </source>
</evidence>
<dbReference type="SUPFAM" id="SSF57783">
    <property type="entry name" value="Zinc beta-ribbon"/>
    <property type="match status" value="1"/>
</dbReference>
<dbReference type="InterPro" id="IPR007560">
    <property type="entry name" value="Restrct_endonuc_IV_Mrr"/>
</dbReference>
<dbReference type="Pfam" id="PF04471">
    <property type="entry name" value="Mrr_cat"/>
    <property type="match status" value="1"/>
</dbReference>
<keyword evidence="4" id="KW-0540">Nuclease</keyword>
<reference key="2">
    <citation type="submission" date="2011-05" db="EMBL/GenBank/DDBJ databases">
        <title>Complete genome sequence of the aerobic marine methanotroph Methylomonas methanica MC09.</title>
        <authorList>
            <person name="Boden R."/>
            <person name="Cunliffe M."/>
            <person name="Scanlan J."/>
            <person name="Moussard H."/>
            <person name="Kits K.D."/>
            <person name="Klotz M."/>
            <person name="Jetten M."/>
            <person name="Vuilleumier S."/>
            <person name="Han J."/>
            <person name="Peters L."/>
            <person name="Mikhailova N."/>
            <person name="Teshima H."/>
            <person name="Tapia R."/>
            <person name="Kyrpides N."/>
            <person name="Ivanova N."/>
            <person name="Pagani I."/>
            <person name="Cheng J.-F."/>
            <person name="Goodwin L."/>
            <person name="Han C."/>
            <person name="Hauser L."/>
            <person name="Land M."/>
            <person name="Lapidus A."/>
            <person name="Lucas S."/>
            <person name="Pitluck S."/>
            <person name="Woyke T."/>
            <person name="Stein L.Y."/>
            <person name="Murrell C."/>
        </authorList>
    </citation>
    <scope>NUCLEOTIDE SEQUENCE</scope>
    <source>
        <strain>MC09</strain>
    </source>
</reference>
<dbReference type="Proteomes" id="UP000008888">
    <property type="component" value="Chromosome"/>
</dbReference>
<dbReference type="InterPro" id="IPR052906">
    <property type="entry name" value="Type_IV_Methyl-Rstrct_Enzyme"/>
</dbReference>
<dbReference type="GO" id="GO:0015666">
    <property type="term" value="F:restriction endodeoxyribonuclease activity"/>
    <property type="evidence" value="ECO:0007669"/>
    <property type="project" value="TreeGrafter"/>
</dbReference>
<evidence type="ECO:0000313" key="4">
    <source>
        <dbReference type="EMBL" id="AEG02565.1"/>
    </source>
</evidence>
<keyword evidence="4" id="KW-0378">Hydrolase</keyword>
<dbReference type="REBASE" id="36280">
    <property type="entry name" value="Mme9MrrP"/>
</dbReference>
<dbReference type="HOGENOM" id="CLU_050636_1_0_6"/>
<keyword evidence="1" id="KW-1133">Transmembrane helix</keyword>
<dbReference type="SUPFAM" id="SSF52980">
    <property type="entry name" value="Restriction endonuclease-like"/>
    <property type="match status" value="1"/>
</dbReference>
<dbReference type="Gene3D" id="3.40.1350.10">
    <property type="match status" value="1"/>
</dbReference>
<dbReference type="eggNOG" id="COG0551">
    <property type="taxonomic scope" value="Bacteria"/>
</dbReference>
<feature type="domain" description="Restriction endonuclease type IV Mrr" evidence="3">
    <location>
        <begin position="93"/>
        <end position="201"/>
    </location>
</feature>
<accession>G0A222</accession>
<dbReference type="GO" id="GO:0009307">
    <property type="term" value="P:DNA restriction-modification system"/>
    <property type="evidence" value="ECO:0007669"/>
    <property type="project" value="InterPro"/>
</dbReference>
<reference evidence="5" key="3">
    <citation type="submission" date="2011-05" db="EMBL/GenBank/DDBJ databases">
        <title>Complete sequence of Methylomonas methanica MC09.</title>
        <authorList>
            <consortium name="US DOE Joint Genome Institute"/>
            <person name="Lucas S."/>
            <person name="Han J."/>
            <person name="Lapidus A."/>
            <person name="Cheng J.-F."/>
            <person name="Goodwin L."/>
            <person name="Pitluck S."/>
            <person name="Peters L."/>
            <person name="Mikhailova N."/>
            <person name="Teshima H."/>
            <person name="Han C."/>
            <person name="Tapia R."/>
            <person name="Land M."/>
            <person name="Hauser L."/>
            <person name="Kyrpides N."/>
            <person name="Ivanova N."/>
            <person name="Pagani I."/>
            <person name="Stein L."/>
            <person name="Woyke T."/>
        </authorList>
    </citation>
    <scope>NUCLEOTIDE SEQUENCE [LARGE SCALE GENOMIC DNA]</scope>
    <source>
        <strain evidence="5">MC09</strain>
    </source>
</reference>
<dbReference type="PANTHER" id="PTHR30015:SF7">
    <property type="entry name" value="TYPE IV METHYL-DIRECTED RESTRICTION ENZYME ECOKMRR"/>
    <property type="match status" value="1"/>
</dbReference>
<keyword evidence="1" id="KW-0472">Membrane</keyword>
<dbReference type="PANTHER" id="PTHR30015">
    <property type="entry name" value="MRR RESTRICTION SYSTEM PROTEIN"/>
    <property type="match status" value="1"/>
</dbReference>
<dbReference type="InterPro" id="IPR013498">
    <property type="entry name" value="Topo_IA_Znf"/>
</dbReference>
<name>G0A222_METMM</name>
<proteinExistence type="predicted"/>